<keyword evidence="6 9" id="KW-1133">Transmembrane helix</keyword>
<evidence type="ECO:0000256" key="8">
    <source>
        <dbReference type="ARBA" id="ARBA00023315"/>
    </source>
</evidence>
<evidence type="ECO:0000313" key="11">
    <source>
        <dbReference type="EMBL" id="AEI92543.1"/>
    </source>
</evidence>
<dbReference type="HOGENOM" id="CLU_019563_3_1_5"/>
<keyword evidence="7 9" id="KW-0472">Membrane</keyword>
<keyword evidence="4 9" id="KW-0808">Transferase</keyword>
<dbReference type="RefSeq" id="WP_013960484.1">
    <property type="nucleotide sequence ID" value="NC_015730.1"/>
</dbReference>
<comment type="subcellular location">
    <subcellularLocation>
        <location evidence="9">Cell inner membrane</location>
        <topology evidence="9">Multi-pass membrane protein</topology>
    </subcellularLocation>
    <subcellularLocation>
        <location evidence="1">Cell membrane</location>
        <topology evidence="1">Multi-pass membrane protein</topology>
    </subcellularLocation>
</comment>
<evidence type="ECO:0000256" key="5">
    <source>
        <dbReference type="ARBA" id="ARBA00022692"/>
    </source>
</evidence>
<dbReference type="InterPro" id="IPR045378">
    <property type="entry name" value="LNT_N"/>
</dbReference>
<evidence type="ECO:0000256" key="6">
    <source>
        <dbReference type="ARBA" id="ARBA00022989"/>
    </source>
</evidence>
<comment type="function">
    <text evidence="9">Catalyzes the phospholipid dependent N-acylation of the N-terminal cysteine of apolipoprotein, the last step in lipoprotein maturation.</text>
</comment>
<feature type="transmembrane region" description="Helical" evidence="9">
    <location>
        <begin position="127"/>
        <end position="146"/>
    </location>
</feature>
<dbReference type="NCBIfam" id="TIGR00546">
    <property type="entry name" value="lnt"/>
    <property type="match status" value="1"/>
</dbReference>
<keyword evidence="12" id="KW-1185">Reference proteome</keyword>
<keyword evidence="3 9" id="KW-1003">Cell membrane</keyword>
<gene>
    <name evidence="9 11" type="primary">lnt</name>
    <name evidence="11" type="ordered locus">RLO149_c005150</name>
</gene>
<comment type="pathway">
    <text evidence="9">Protein modification; lipoprotein biosynthesis (N-acyl transfer).</text>
</comment>
<dbReference type="Proteomes" id="UP000001353">
    <property type="component" value="Chromosome"/>
</dbReference>
<feature type="transmembrane region" description="Helical" evidence="9">
    <location>
        <begin position="12"/>
        <end position="35"/>
    </location>
</feature>
<dbReference type="InterPro" id="IPR004563">
    <property type="entry name" value="Apolipo_AcylTrfase"/>
</dbReference>
<dbReference type="GO" id="GO:0042158">
    <property type="term" value="P:lipoprotein biosynthetic process"/>
    <property type="evidence" value="ECO:0007669"/>
    <property type="project" value="UniProtKB-UniRule"/>
</dbReference>
<dbReference type="GO" id="GO:0005886">
    <property type="term" value="C:plasma membrane"/>
    <property type="evidence" value="ECO:0007669"/>
    <property type="project" value="UniProtKB-SubCell"/>
</dbReference>
<dbReference type="PROSITE" id="PS50263">
    <property type="entry name" value="CN_HYDROLASE"/>
    <property type="match status" value="1"/>
</dbReference>
<protein>
    <recommendedName>
        <fullName evidence="9">Apolipoprotein N-acyltransferase</fullName>
        <shortName evidence="9">ALP N-acyltransferase</shortName>
        <ecNumber evidence="9">2.3.1.269</ecNumber>
    </recommendedName>
</protein>
<keyword evidence="8 9" id="KW-0012">Acyltransferase</keyword>
<dbReference type="Gene3D" id="3.60.110.10">
    <property type="entry name" value="Carbon-nitrogen hydrolase"/>
    <property type="match status" value="1"/>
</dbReference>
<feature type="transmembrane region" description="Helical" evidence="9">
    <location>
        <begin position="166"/>
        <end position="186"/>
    </location>
</feature>
<feature type="transmembrane region" description="Helical" evidence="9">
    <location>
        <begin position="65"/>
        <end position="85"/>
    </location>
</feature>
<dbReference type="EC" id="2.3.1.269" evidence="9"/>
<organism evidence="11 12">
    <name type="scientific">Roseobacter litoralis (strain ATCC 49566 / DSM 6996 / JCM 21268 / NBRC 15278 / OCh 149)</name>
    <dbReference type="NCBI Taxonomy" id="391595"/>
    <lineage>
        <taxon>Bacteria</taxon>
        <taxon>Pseudomonadati</taxon>
        <taxon>Pseudomonadota</taxon>
        <taxon>Alphaproteobacteria</taxon>
        <taxon>Rhodobacterales</taxon>
        <taxon>Roseobacteraceae</taxon>
        <taxon>Roseobacter</taxon>
    </lineage>
</organism>
<name>F7ZJB1_ROSLO</name>
<dbReference type="SUPFAM" id="SSF56317">
    <property type="entry name" value="Carbon-nitrogen hydrolase"/>
    <property type="match status" value="1"/>
</dbReference>
<feature type="transmembrane region" description="Helical" evidence="9">
    <location>
        <begin position="97"/>
        <end position="120"/>
    </location>
</feature>
<evidence type="ECO:0000256" key="4">
    <source>
        <dbReference type="ARBA" id="ARBA00022679"/>
    </source>
</evidence>
<dbReference type="AlphaFoldDB" id="F7ZJB1"/>
<evidence type="ECO:0000259" key="10">
    <source>
        <dbReference type="PROSITE" id="PS50263"/>
    </source>
</evidence>
<feature type="domain" description="CN hydrolase" evidence="10">
    <location>
        <begin position="228"/>
        <end position="470"/>
    </location>
</feature>
<keyword evidence="5 9" id="KW-0812">Transmembrane</keyword>
<comment type="similarity">
    <text evidence="2 9">Belongs to the CN hydrolase family. Apolipoprotein N-acyltransferase subfamily.</text>
</comment>
<proteinExistence type="inferred from homology"/>
<dbReference type="STRING" id="391595.RLO149_c005150"/>
<comment type="catalytic activity">
    <reaction evidence="9">
        <text>N-terminal S-1,2-diacyl-sn-glyceryl-L-cysteinyl-[lipoprotein] + a glycerophospholipid = N-acyl-S-1,2-diacyl-sn-glyceryl-L-cysteinyl-[lipoprotein] + a 2-acyl-sn-glycero-3-phospholipid + H(+)</text>
        <dbReference type="Rhea" id="RHEA:48228"/>
        <dbReference type="Rhea" id="RHEA-COMP:14681"/>
        <dbReference type="Rhea" id="RHEA-COMP:14684"/>
        <dbReference type="ChEBI" id="CHEBI:15378"/>
        <dbReference type="ChEBI" id="CHEBI:136912"/>
        <dbReference type="ChEBI" id="CHEBI:140656"/>
        <dbReference type="ChEBI" id="CHEBI:140657"/>
        <dbReference type="ChEBI" id="CHEBI:140660"/>
        <dbReference type="EC" id="2.3.1.269"/>
    </reaction>
</comment>
<evidence type="ECO:0000313" key="12">
    <source>
        <dbReference type="Proteomes" id="UP000001353"/>
    </source>
</evidence>
<evidence type="ECO:0000256" key="9">
    <source>
        <dbReference type="HAMAP-Rule" id="MF_01148"/>
    </source>
</evidence>
<dbReference type="HAMAP" id="MF_01148">
    <property type="entry name" value="Lnt"/>
    <property type="match status" value="1"/>
</dbReference>
<dbReference type="Pfam" id="PF20154">
    <property type="entry name" value="LNT_N"/>
    <property type="match status" value="1"/>
</dbReference>
<sequence length="509" mass="54126">MTATPGRSEFAGLAKLPWSAQILLSGFLGVIGAFGQAPYDQPAALVIALAGAFCLWRIQADRRAAAVVGLAFGCGYFALALIWIVEPFQVDAARHGWMAPFAVGLLSLGLALFWALAFWAARFVSHATFGLVLTWTAAEIARAYVFTGFPWASPAQVAINGPLSQLLAWGGPHAATFALLLSAWVLSLTGGRILKAGQGLVFVAVLASLYSPLMRPMAELSGNWVRLIQPNAEQHLKWQPDLAEVFFQRQLALTAAPAQTADQVPDLIVWPETAIPWRLETAGPALVEIGRAGNGVSVVLGALRAKGGTLRNALAVIGPEGAPQAIYDKHHLVPFGEYMPFAGLANRLGLSALVAQAGIFSSGPGPELLDFGPLGTALPLICYEAVFAHGVNAAPARPDFLLQITNDAWFGQYAGPQQHLAQARMRAIEQGLPLMRAANTGISAMIDPAGRIISSLPLGQAGFIDAPLPRPDPATLYSRFGDVPMSVFLLVSLVLLCLRQTTVRWSYSD</sequence>
<dbReference type="CDD" id="cd07571">
    <property type="entry name" value="ALP_N-acyl_transferase"/>
    <property type="match status" value="1"/>
</dbReference>
<dbReference type="PANTHER" id="PTHR38686:SF1">
    <property type="entry name" value="APOLIPOPROTEIN N-ACYLTRANSFERASE"/>
    <property type="match status" value="1"/>
</dbReference>
<dbReference type="GO" id="GO:0016410">
    <property type="term" value="F:N-acyltransferase activity"/>
    <property type="evidence" value="ECO:0007669"/>
    <property type="project" value="UniProtKB-UniRule"/>
</dbReference>
<reference evidence="11 12" key="1">
    <citation type="journal article" date="2011" name="BMC Genomics">
        <title>Comparative genome analysis and genome-guided physiological analysis of Roseobacter litoralis.</title>
        <authorList>
            <person name="Kalhoefer D."/>
            <person name="Thole S."/>
            <person name="Voget S."/>
            <person name="Lehmann R."/>
            <person name="Liesegang H."/>
            <person name="Wollher A."/>
            <person name="Daniel R."/>
            <person name="Simon M."/>
            <person name="Brinkhoff T."/>
        </authorList>
    </citation>
    <scope>NUCLEOTIDE SEQUENCE [LARGE SCALE GENOMIC DNA]</scope>
    <source>
        <strain evidence="12">ATCC 49566 / DSM 6996 / JCM 21268 / NBRC 15278 / OCh 149</strain>
    </source>
</reference>
<evidence type="ECO:0000256" key="2">
    <source>
        <dbReference type="ARBA" id="ARBA00010065"/>
    </source>
</evidence>
<evidence type="ECO:0000256" key="7">
    <source>
        <dbReference type="ARBA" id="ARBA00023136"/>
    </source>
</evidence>
<dbReference type="InterPro" id="IPR003010">
    <property type="entry name" value="C-N_Hydrolase"/>
</dbReference>
<dbReference type="UniPathway" id="UPA00666"/>
<dbReference type="InterPro" id="IPR036526">
    <property type="entry name" value="C-N_Hydrolase_sf"/>
</dbReference>
<dbReference type="eggNOG" id="COG0815">
    <property type="taxonomic scope" value="Bacteria"/>
</dbReference>
<keyword evidence="9" id="KW-0997">Cell inner membrane</keyword>
<dbReference type="PANTHER" id="PTHR38686">
    <property type="entry name" value="APOLIPOPROTEIN N-ACYLTRANSFERASE"/>
    <property type="match status" value="1"/>
</dbReference>
<dbReference type="EMBL" id="CP002623">
    <property type="protein sequence ID" value="AEI92543.1"/>
    <property type="molecule type" value="Genomic_DNA"/>
</dbReference>
<dbReference type="Pfam" id="PF00795">
    <property type="entry name" value="CN_hydrolase"/>
    <property type="match status" value="1"/>
</dbReference>
<evidence type="ECO:0000256" key="3">
    <source>
        <dbReference type="ARBA" id="ARBA00022475"/>
    </source>
</evidence>
<dbReference type="KEGG" id="rli:RLO149_c005150"/>
<feature type="transmembrane region" description="Helical" evidence="9">
    <location>
        <begin position="193"/>
        <end position="213"/>
    </location>
</feature>
<accession>F7ZJB1</accession>
<evidence type="ECO:0000256" key="1">
    <source>
        <dbReference type="ARBA" id="ARBA00004651"/>
    </source>
</evidence>
<feature type="transmembrane region" description="Helical" evidence="9">
    <location>
        <begin position="41"/>
        <end position="58"/>
    </location>
</feature>